<evidence type="ECO:0000313" key="4">
    <source>
        <dbReference type="Proteomes" id="UP001596548"/>
    </source>
</evidence>
<name>A0ABW2HT34_9ACTN</name>
<keyword evidence="1" id="KW-0472">Membrane</keyword>
<dbReference type="Pfam" id="PF01569">
    <property type="entry name" value="PAP2"/>
    <property type="match status" value="1"/>
</dbReference>
<feature type="transmembrane region" description="Helical" evidence="1">
    <location>
        <begin position="200"/>
        <end position="218"/>
    </location>
</feature>
<dbReference type="Gene3D" id="1.20.144.10">
    <property type="entry name" value="Phosphatidic acid phosphatase type 2/haloperoxidase"/>
    <property type="match status" value="1"/>
</dbReference>
<dbReference type="InterPro" id="IPR036938">
    <property type="entry name" value="PAP2/HPO_sf"/>
</dbReference>
<dbReference type="SMART" id="SM00014">
    <property type="entry name" value="acidPPc"/>
    <property type="match status" value="1"/>
</dbReference>
<keyword evidence="1" id="KW-0812">Transmembrane</keyword>
<dbReference type="EMBL" id="JBHTBJ010000010">
    <property type="protein sequence ID" value="MFC7275537.1"/>
    <property type="molecule type" value="Genomic_DNA"/>
</dbReference>
<protein>
    <submittedName>
        <fullName evidence="3">Phosphatase PAP2 family protein</fullName>
    </submittedName>
</protein>
<feature type="transmembrane region" description="Helical" evidence="1">
    <location>
        <begin position="74"/>
        <end position="93"/>
    </location>
</feature>
<feature type="domain" description="Phosphatidic acid phosphatase type 2/haloperoxidase" evidence="2">
    <location>
        <begin position="103"/>
        <end position="212"/>
    </location>
</feature>
<feature type="transmembrane region" description="Helical" evidence="1">
    <location>
        <begin position="169"/>
        <end position="188"/>
    </location>
</feature>
<dbReference type="SUPFAM" id="SSF48317">
    <property type="entry name" value="Acid phosphatase/Vanadium-dependent haloperoxidase"/>
    <property type="match status" value="1"/>
</dbReference>
<sequence length="235" mass="24023">MPVADGGTGVTAGLSPPRARRDGRVLLLAGGAGGLLLLVLGWVVDRWATPGVDRWLAGSGGGSGSTMRSVADTVSSAGGLPWWWLACTILLVGSLRKRQWWTAAAAAVVALVAGYGRTALAEWIARPRPPSAGPDAYLNSFPSGHAAQVTTAAVVLSVWAWYHLRAAAPAIVIGSAVCAMVVGVSRVVTGQHWATDVAGGWLFGAAAPMLLLGAGIWADAARNDNLEPSAPFPSA</sequence>
<evidence type="ECO:0000313" key="3">
    <source>
        <dbReference type="EMBL" id="MFC7275537.1"/>
    </source>
</evidence>
<dbReference type="PANTHER" id="PTHR14969:SF13">
    <property type="entry name" value="AT30094P"/>
    <property type="match status" value="1"/>
</dbReference>
<keyword evidence="1" id="KW-1133">Transmembrane helix</keyword>
<reference evidence="4" key="1">
    <citation type="journal article" date="2019" name="Int. J. Syst. Evol. Microbiol.">
        <title>The Global Catalogue of Microorganisms (GCM) 10K type strain sequencing project: providing services to taxonomists for standard genome sequencing and annotation.</title>
        <authorList>
            <consortium name="The Broad Institute Genomics Platform"/>
            <consortium name="The Broad Institute Genome Sequencing Center for Infectious Disease"/>
            <person name="Wu L."/>
            <person name="Ma J."/>
        </authorList>
    </citation>
    <scope>NUCLEOTIDE SEQUENCE [LARGE SCALE GENOMIC DNA]</scope>
    <source>
        <strain evidence="4">XZYJT-10</strain>
    </source>
</reference>
<comment type="caution">
    <text evidence="3">The sequence shown here is derived from an EMBL/GenBank/DDBJ whole genome shotgun (WGS) entry which is preliminary data.</text>
</comment>
<organism evidence="3 4">
    <name type="scientific">Paractinoplanes rhizophilus</name>
    <dbReference type="NCBI Taxonomy" id="1416877"/>
    <lineage>
        <taxon>Bacteria</taxon>
        <taxon>Bacillati</taxon>
        <taxon>Actinomycetota</taxon>
        <taxon>Actinomycetes</taxon>
        <taxon>Micromonosporales</taxon>
        <taxon>Micromonosporaceae</taxon>
        <taxon>Paractinoplanes</taxon>
    </lineage>
</organism>
<feature type="transmembrane region" description="Helical" evidence="1">
    <location>
        <begin position="25"/>
        <end position="44"/>
    </location>
</feature>
<feature type="transmembrane region" description="Helical" evidence="1">
    <location>
        <begin position="100"/>
        <end position="125"/>
    </location>
</feature>
<gene>
    <name evidence="3" type="ORF">ACFQS1_16230</name>
</gene>
<evidence type="ECO:0000256" key="1">
    <source>
        <dbReference type="SAM" id="Phobius"/>
    </source>
</evidence>
<dbReference type="Proteomes" id="UP001596548">
    <property type="component" value="Unassembled WGS sequence"/>
</dbReference>
<dbReference type="RefSeq" id="WP_378968759.1">
    <property type="nucleotide sequence ID" value="NZ_JBHTBJ010000010.1"/>
</dbReference>
<evidence type="ECO:0000259" key="2">
    <source>
        <dbReference type="SMART" id="SM00014"/>
    </source>
</evidence>
<dbReference type="PANTHER" id="PTHR14969">
    <property type="entry name" value="SPHINGOSINE-1-PHOSPHATE PHOSPHOHYDROLASE"/>
    <property type="match status" value="1"/>
</dbReference>
<keyword evidence="4" id="KW-1185">Reference proteome</keyword>
<dbReference type="InterPro" id="IPR000326">
    <property type="entry name" value="PAP2/HPO"/>
</dbReference>
<accession>A0ABW2HT34</accession>
<proteinExistence type="predicted"/>
<feature type="transmembrane region" description="Helical" evidence="1">
    <location>
        <begin position="145"/>
        <end position="162"/>
    </location>
</feature>